<gene>
    <name evidence="8" type="primary">der</name>
    <name evidence="12" type="ORF">phytr_7370</name>
</gene>
<dbReference type="InterPro" id="IPR027417">
    <property type="entry name" value="P-loop_NTPase"/>
</dbReference>
<dbReference type="InterPro" id="IPR032859">
    <property type="entry name" value="KH_dom-like"/>
</dbReference>
<evidence type="ECO:0000256" key="8">
    <source>
        <dbReference type="HAMAP-Rule" id="MF_00195"/>
    </source>
</evidence>
<evidence type="ECO:0000259" key="11">
    <source>
        <dbReference type="PROSITE" id="PS51712"/>
    </source>
</evidence>
<evidence type="ECO:0000256" key="1">
    <source>
        <dbReference type="ARBA" id="ARBA00008279"/>
    </source>
</evidence>
<feature type="binding site" evidence="8">
    <location>
        <begin position="298"/>
        <end position="301"/>
    </location>
    <ligand>
        <name>GTP</name>
        <dbReference type="ChEBI" id="CHEBI:37565"/>
        <label>2</label>
    </ligand>
</feature>
<dbReference type="PANTHER" id="PTHR43834:SF6">
    <property type="entry name" value="GTPASE DER"/>
    <property type="match status" value="1"/>
</dbReference>
<feature type="binding site" evidence="8">
    <location>
        <begin position="121"/>
        <end position="124"/>
    </location>
    <ligand>
        <name>GTP</name>
        <dbReference type="ChEBI" id="CHEBI:37565"/>
        <label>1</label>
    </ligand>
</feature>
<accession>A0A2P1P8V1</accession>
<dbReference type="InterPro" id="IPR015946">
    <property type="entry name" value="KH_dom-like_a/b"/>
</dbReference>
<keyword evidence="13" id="KW-1185">Reference proteome</keyword>
<dbReference type="GO" id="GO:0042254">
    <property type="term" value="P:ribosome biogenesis"/>
    <property type="evidence" value="ECO:0007669"/>
    <property type="project" value="UniProtKB-KW"/>
</dbReference>
<dbReference type="Gene3D" id="3.40.50.300">
    <property type="entry name" value="P-loop containing nucleotide triphosphate hydrolases"/>
    <property type="match status" value="2"/>
</dbReference>
<dbReference type="InterPro" id="IPR006073">
    <property type="entry name" value="GTP-bd"/>
</dbReference>
<evidence type="ECO:0000256" key="4">
    <source>
        <dbReference type="ARBA" id="ARBA00022737"/>
    </source>
</evidence>
<feature type="binding site" evidence="8">
    <location>
        <begin position="55"/>
        <end position="59"/>
    </location>
    <ligand>
        <name>GTP</name>
        <dbReference type="ChEBI" id="CHEBI:37565"/>
        <label>1</label>
    </ligand>
</feature>
<comment type="function">
    <text evidence="8 10">GTPase that plays an essential role in the late steps of ribosome biogenesis.</text>
</comment>
<dbReference type="Proteomes" id="UP000241762">
    <property type="component" value="Chromosome"/>
</dbReference>
<dbReference type="CDD" id="cd01895">
    <property type="entry name" value="EngA2"/>
    <property type="match status" value="1"/>
</dbReference>
<dbReference type="PANTHER" id="PTHR43834">
    <property type="entry name" value="GTPASE DER"/>
    <property type="match status" value="1"/>
</dbReference>
<evidence type="ECO:0000256" key="9">
    <source>
        <dbReference type="PROSITE-ProRule" id="PRU01049"/>
    </source>
</evidence>
<dbReference type="FunFam" id="3.40.50.300:FF:000040">
    <property type="entry name" value="GTPase Der"/>
    <property type="match status" value="1"/>
</dbReference>
<evidence type="ECO:0000256" key="10">
    <source>
        <dbReference type="RuleBase" id="RU004481"/>
    </source>
</evidence>
<dbReference type="RefSeq" id="WP_106874528.1">
    <property type="nucleotide sequence ID" value="NZ_CP027845.1"/>
</dbReference>
<feature type="domain" description="EngA-type G" evidence="11">
    <location>
        <begin position="180"/>
        <end position="355"/>
    </location>
</feature>
<protein>
    <recommendedName>
        <fullName evidence="2 8">GTPase Der</fullName>
    </recommendedName>
    <alternativeName>
        <fullName evidence="7 8">GTP-binding protein EngA</fullName>
    </alternativeName>
</protein>
<dbReference type="NCBIfam" id="TIGR03594">
    <property type="entry name" value="GTPase_EngA"/>
    <property type="match status" value="1"/>
</dbReference>
<reference evidence="12 13" key="1">
    <citation type="submission" date="2018-03" db="EMBL/GenBank/DDBJ databases">
        <title>A gene transfer event suggests a long-term partnership between eustigmatophyte algae and a novel lineage of endosymbiotic bacteria.</title>
        <authorList>
            <person name="Yurchenko T."/>
            <person name="Sevcikova T."/>
            <person name="Pribyl P."/>
            <person name="El Karkouri K."/>
            <person name="Klimes V."/>
            <person name="Amaral R."/>
            <person name="Zbrankova V."/>
            <person name="Kim E."/>
            <person name="Raoult D."/>
            <person name="Santos L.M.A."/>
            <person name="Elias M."/>
        </authorList>
    </citation>
    <scope>NUCLEOTIDE SEQUENCE [LARGE SCALE GENOMIC DNA]</scope>
    <source>
        <strain evidence="12">CCALA 838</strain>
    </source>
</reference>
<dbReference type="NCBIfam" id="TIGR00231">
    <property type="entry name" value="small_GTP"/>
    <property type="match status" value="2"/>
</dbReference>
<evidence type="ECO:0000256" key="6">
    <source>
        <dbReference type="ARBA" id="ARBA00023134"/>
    </source>
</evidence>
<evidence type="ECO:0000256" key="7">
    <source>
        <dbReference type="ARBA" id="ARBA00032345"/>
    </source>
</evidence>
<keyword evidence="3 8" id="KW-0690">Ribosome biogenesis</keyword>
<dbReference type="EMBL" id="CP027845">
    <property type="protein sequence ID" value="AVP87675.1"/>
    <property type="molecule type" value="Genomic_DNA"/>
</dbReference>
<comment type="subunit">
    <text evidence="8">Associates with the 50S ribosomal subunit.</text>
</comment>
<dbReference type="Pfam" id="PF14714">
    <property type="entry name" value="KH_dom-like"/>
    <property type="match status" value="1"/>
</dbReference>
<dbReference type="HAMAP" id="MF_00195">
    <property type="entry name" value="GTPase_Der"/>
    <property type="match status" value="1"/>
</dbReference>
<evidence type="ECO:0000256" key="2">
    <source>
        <dbReference type="ARBA" id="ARBA00020953"/>
    </source>
</evidence>
<dbReference type="InterPro" id="IPR005225">
    <property type="entry name" value="Small_GTP-bd"/>
</dbReference>
<dbReference type="Gene3D" id="3.30.300.20">
    <property type="match status" value="1"/>
</dbReference>
<dbReference type="FunFam" id="3.30.300.20:FF:000004">
    <property type="entry name" value="GTPase Der"/>
    <property type="match status" value="1"/>
</dbReference>
<sequence>MLVALVGRTSVGKSTLFNRLTKGGDKSITHIERNVTRDYKIAKAHLFDLSFDVIDTAGIESFASGKNKLQDQAGQKSLNMLKKAELVLFVVDGRVGVTNFDAEIAKFIRKNCSSEVILIINKCEKAINITPDYYRLGFKDPICISAEHGVGMSILHEALKPKIPQIQIEEESEQEDDDTLRLAIVGRPNGGKSTYINSLIEEDRMLTSAIAGTTRDAVDIDWDYRGQKITLIDTAGLRRKSRIDEDIEFLSAKQTINAIQKANVCALVLDAELGLEDQDLKIANLVLDRNKCLILAFNKWDLIEDKNSYKEAVTYTLSRKLSQIQDVPVVYLSAQNKKNIFSLIDTAITCKQKFATKISTSKLNIWLAKVTATYAPPVPKTGKTVKIKYMTQVATNPPTFKLFGNYTLPESYKRYLAKSLREIFDLEGIPIRILFSKSSNPYTKKDA</sequence>
<keyword evidence="6 8" id="KW-0342">GTP-binding</keyword>
<dbReference type="Pfam" id="PF01926">
    <property type="entry name" value="MMR_HSR1"/>
    <property type="match status" value="2"/>
</dbReference>
<name>A0A2P1P8V1_9RICK</name>
<dbReference type="InterPro" id="IPR016484">
    <property type="entry name" value="GTPase_Der"/>
</dbReference>
<keyword evidence="5 8" id="KW-0547">Nucleotide-binding</keyword>
<keyword evidence="4 10" id="KW-0677">Repeat</keyword>
<evidence type="ECO:0000313" key="13">
    <source>
        <dbReference type="Proteomes" id="UP000241762"/>
    </source>
</evidence>
<proteinExistence type="inferred from homology"/>
<dbReference type="PROSITE" id="PS51712">
    <property type="entry name" value="G_ENGA"/>
    <property type="match status" value="1"/>
</dbReference>
<evidence type="ECO:0000256" key="3">
    <source>
        <dbReference type="ARBA" id="ARBA00022517"/>
    </source>
</evidence>
<dbReference type="PIRSF" id="PIRSF006485">
    <property type="entry name" value="GTP-binding_EngA"/>
    <property type="match status" value="1"/>
</dbReference>
<dbReference type="SUPFAM" id="SSF52540">
    <property type="entry name" value="P-loop containing nucleoside triphosphate hydrolases"/>
    <property type="match status" value="2"/>
</dbReference>
<dbReference type="GO" id="GO:0005525">
    <property type="term" value="F:GTP binding"/>
    <property type="evidence" value="ECO:0007669"/>
    <property type="project" value="UniProtKB-UniRule"/>
</dbReference>
<evidence type="ECO:0000313" key="12">
    <source>
        <dbReference type="EMBL" id="AVP87675.1"/>
    </source>
</evidence>
<dbReference type="OrthoDB" id="9805918at2"/>
<dbReference type="KEGG" id="ptc:phytr_7370"/>
<dbReference type="PRINTS" id="PR00326">
    <property type="entry name" value="GTP1OBG"/>
</dbReference>
<comment type="similarity">
    <text evidence="1 8 9 10">Belongs to the TRAFAC class TrmE-Era-EngA-EngB-Septin-like GTPase superfamily. EngA (Der) GTPase family.</text>
</comment>
<dbReference type="InterPro" id="IPR031166">
    <property type="entry name" value="G_ENGA"/>
</dbReference>
<dbReference type="AlphaFoldDB" id="A0A2P1P8V1"/>
<comment type="caution">
    <text evidence="8">Lacks conserved residue(s) required for the propagation of feature annotation.</text>
</comment>
<evidence type="ECO:0000256" key="5">
    <source>
        <dbReference type="ARBA" id="ARBA00022741"/>
    </source>
</evidence>
<feature type="binding site" evidence="8">
    <location>
        <begin position="233"/>
        <end position="237"/>
    </location>
    <ligand>
        <name>GTP</name>
        <dbReference type="ChEBI" id="CHEBI:37565"/>
        <label>2</label>
    </ligand>
</feature>
<feature type="binding site" evidence="8">
    <location>
        <begin position="186"/>
        <end position="193"/>
    </location>
    <ligand>
        <name>GTP</name>
        <dbReference type="ChEBI" id="CHEBI:37565"/>
        <label>2</label>
    </ligand>
</feature>
<organism evidence="12 13">
    <name type="scientific">Candidatus Phycorickettsia trachydisci</name>
    <dbReference type="NCBI Taxonomy" id="2115978"/>
    <lineage>
        <taxon>Bacteria</taxon>
        <taxon>Pseudomonadati</taxon>
        <taxon>Pseudomonadota</taxon>
        <taxon>Alphaproteobacteria</taxon>
        <taxon>Rickettsiales</taxon>
        <taxon>Rickettsiaceae</taxon>
        <taxon>Candidatus Phycorickettsia</taxon>
    </lineage>
</organism>